<dbReference type="PANTHER" id="PTHR11426">
    <property type="entry name" value="HISTONE H3"/>
    <property type="match status" value="1"/>
</dbReference>
<dbReference type="GO" id="GO:0003677">
    <property type="term" value="F:DNA binding"/>
    <property type="evidence" value="ECO:0007669"/>
    <property type="project" value="InterPro"/>
</dbReference>
<name>A0A7R9PMU3_TIMGE</name>
<accession>A0A7R9PMU3</accession>
<dbReference type="GO" id="GO:0000786">
    <property type="term" value="C:nucleosome"/>
    <property type="evidence" value="ECO:0007669"/>
    <property type="project" value="InterPro"/>
</dbReference>
<dbReference type="AlphaFoldDB" id="A0A7R9PMU3"/>
<gene>
    <name evidence="2" type="ORF">TGEB3V08_LOCUS6157</name>
</gene>
<dbReference type="GO" id="GO:0030527">
    <property type="term" value="F:structural constituent of chromatin"/>
    <property type="evidence" value="ECO:0007669"/>
    <property type="project" value="InterPro"/>
</dbReference>
<sequence>MKHSSPSKVTHCEEDVGVRIAHHGNHYIHLSELDPIYQLRYGESYLLAILMPHSQQSQLQEAPKALRKIHRHQTRTQLMVGKLPIYRLELSRTQDLKTDLCPPSSVVMAMHEANEAYLIVLVENIILCFNIAIHATIMHKYFQPTQCIHDGQTNAGSMAISKYLKAFALKSSLVDQIVSVLFTCVNNNCINNHCVIVIVRESVVVSDSERECVVGSDSIMPLYTRYVVYGGLKLRDNREGVTSVVVSDSVRECGEYVCITAPVIPWAKILGSQWTGRGVTGRIRVESR</sequence>
<proteinExistence type="inferred from homology"/>
<dbReference type="InterPro" id="IPR000164">
    <property type="entry name" value="Histone_H3/CENP-A"/>
</dbReference>
<dbReference type="Gene3D" id="1.10.20.10">
    <property type="entry name" value="Histone, subunit A"/>
    <property type="match status" value="1"/>
</dbReference>
<dbReference type="GO" id="GO:0046982">
    <property type="term" value="F:protein heterodimerization activity"/>
    <property type="evidence" value="ECO:0007669"/>
    <property type="project" value="InterPro"/>
</dbReference>
<dbReference type="EMBL" id="OE841438">
    <property type="protein sequence ID" value="CAD7595730.1"/>
    <property type="molecule type" value="Genomic_DNA"/>
</dbReference>
<dbReference type="SUPFAM" id="SSF47113">
    <property type="entry name" value="Histone-fold"/>
    <property type="match status" value="1"/>
</dbReference>
<evidence type="ECO:0000256" key="1">
    <source>
        <dbReference type="ARBA" id="ARBA00010343"/>
    </source>
</evidence>
<dbReference type="InterPro" id="IPR009072">
    <property type="entry name" value="Histone-fold"/>
</dbReference>
<organism evidence="2">
    <name type="scientific">Timema genevievae</name>
    <name type="common">Walking stick</name>
    <dbReference type="NCBI Taxonomy" id="629358"/>
    <lineage>
        <taxon>Eukaryota</taxon>
        <taxon>Metazoa</taxon>
        <taxon>Ecdysozoa</taxon>
        <taxon>Arthropoda</taxon>
        <taxon>Hexapoda</taxon>
        <taxon>Insecta</taxon>
        <taxon>Pterygota</taxon>
        <taxon>Neoptera</taxon>
        <taxon>Polyneoptera</taxon>
        <taxon>Phasmatodea</taxon>
        <taxon>Timematodea</taxon>
        <taxon>Timematoidea</taxon>
        <taxon>Timematidae</taxon>
        <taxon>Timema</taxon>
    </lineage>
</organism>
<evidence type="ECO:0000313" key="2">
    <source>
        <dbReference type="EMBL" id="CAD7595730.1"/>
    </source>
</evidence>
<protein>
    <submittedName>
        <fullName evidence="2">Uncharacterized protein</fullName>
    </submittedName>
</protein>
<dbReference type="SMART" id="SM00428">
    <property type="entry name" value="H3"/>
    <property type="match status" value="1"/>
</dbReference>
<comment type="similarity">
    <text evidence="1">Belongs to the histone H3 family.</text>
</comment>
<reference evidence="2" key="1">
    <citation type="submission" date="2020-11" db="EMBL/GenBank/DDBJ databases">
        <authorList>
            <person name="Tran Van P."/>
        </authorList>
    </citation>
    <scope>NUCLEOTIDE SEQUENCE</scope>
</reference>
<dbReference type="PRINTS" id="PR00622">
    <property type="entry name" value="HISTONEH3"/>
</dbReference>